<dbReference type="STRING" id="1798543.A2898_00615"/>
<comment type="caution">
    <text evidence="2">The sequence shown here is derived from an EMBL/GenBank/DDBJ whole genome shotgun (WGS) entry which is preliminary data.</text>
</comment>
<evidence type="ECO:0000256" key="1">
    <source>
        <dbReference type="SAM" id="Phobius"/>
    </source>
</evidence>
<reference evidence="2 3" key="1">
    <citation type="journal article" date="2016" name="Nat. Commun.">
        <title>Thousands of microbial genomes shed light on interconnected biogeochemical processes in an aquifer system.</title>
        <authorList>
            <person name="Anantharaman K."/>
            <person name="Brown C.T."/>
            <person name="Hug L.A."/>
            <person name="Sharon I."/>
            <person name="Castelle C.J."/>
            <person name="Probst A.J."/>
            <person name="Thomas B.C."/>
            <person name="Singh A."/>
            <person name="Wilkins M.J."/>
            <person name="Karaoz U."/>
            <person name="Brodie E.L."/>
            <person name="Williams K.H."/>
            <person name="Hubbard S.S."/>
            <person name="Banfield J.F."/>
        </authorList>
    </citation>
    <scope>NUCLEOTIDE SEQUENCE [LARGE SCALE GENOMIC DNA]</scope>
</reference>
<feature type="transmembrane region" description="Helical" evidence="1">
    <location>
        <begin position="27"/>
        <end position="44"/>
    </location>
</feature>
<feature type="transmembrane region" description="Helical" evidence="1">
    <location>
        <begin position="95"/>
        <end position="113"/>
    </location>
</feature>
<dbReference type="EMBL" id="MHKE01000016">
    <property type="protein sequence ID" value="OGY83012.1"/>
    <property type="molecule type" value="Genomic_DNA"/>
</dbReference>
<keyword evidence="1" id="KW-0812">Transmembrane</keyword>
<evidence type="ECO:0000313" key="3">
    <source>
        <dbReference type="Proteomes" id="UP000179164"/>
    </source>
</evidence>
<keyword evidence="1" id="KW-0472">Membrane</keyword>
<dbReference type="Proteomes" id="UP000179164">
    <property type="component" value="Unassembled WGS sequence"/>
</dbReference>
<gene>
    <name evidence="2" type="ORF">A2898_00615</name>
</gene>
<keyword evidence="1" id="KW-1133">Transmembrane helix</keyword>
<accession>A0A1G2B1E8</accession>
<proteinExistence type="predicted"/>
<organism evidence="2 3">
    <name type="scientific">Candidatus Kerfeldbacteria bacterium RIFCSPLOWO2_01_FULL_48_11</name>
    <dbReference type="NCBI Taxonomy" id="1798543"/>
    <lineage>
        <taxon>Bacteria</taxon>
        <taxon>Candidatus Kerfeldiibacteriota</taxon>
    </lineage>
</organism>
<protein>
    <submittedName>
        <fullName evidence="2">Uncharacterized protein</fullName>
    </submittedName>
</protein>
<dbReference type="AlphaFoldDB" id="A0A1G2B1E8"/>
<name>A0A1G2B1E8_9BACT</name>
<feature type="transmembrane region" description="Helical" evidence="1">
    <location>
        <begin position="50"/>
        <end position="74"/>
    </location>
</feature>
<evidence type="ECO:0000313" key="2">
    <source>
        <dbReference type="EMBL" id="OGY83012.1"/>
    </source>
</evidence>
<sequence length="121" mass="13753">MENNSTITQGPGNTSEAKDTATRVVKYLVDLLIFLGFVYLLLFTANIPEWIRWCIYVVGASIIVAIAIVSYQVLFQKEKLSKKEWPMDVGKVLRLIIRILIVLTILGIAFIVYKYPGQNLF</sequence>